<gene>
    <name evidence="1" type="ORF">NDN08_004183</name>
</gene>
<accession>A0AAV8UL10</accession>
<proteinExistence type="predicted"/>
<dbReference type="Proteomes" id="UP001157974">
    <property type="component" value="Unassembled WGS sequence"/>
</dbReference>
<dbReference type="EMBL" id="JAMWBK010000010">
    <property type="protein sequence ID" value="KAJ8901982.1"/>
    <property type="molecule type" value="Genomic_DNA"/>
</dbReference>
<reference evidence="1 2" key="1">
    <citation type="journal article" date="2023" name="Nat. Commun.">
        <title>Origin of minicircular mitochondrial genomes in red algae.</title>
        <authorList>
            <person name="Lee Y."/>
            <person name="Cho C.H."/>
            <person name="Lee Y.M."/>
            <person name="Park S.I."/>
            <person name="Yang J.H."/>
            <person name="West J.A."/>
            <person name="Bhattacharya D."/>
            <person name="Yoon H.S."/>
        </authorList>
    </citation>
    <scope>NUCLEOTIDE SEQUENCE [LARGE SCALE GENOMIC DNA]</scope>
    <source>
        <strain evidence="1 2">CCMP1338</strain>
        <tissue evidence="1">Whole cell</tissue>
    </source>
</reference>
<organism evidence="1 2">
    <name type="scientific">Rhodosorus marinus</name>
    <dbReference type="NCBI Taxonomy" id="101924"/>
    <lineage>
        <taxon>Eukaryota</taxon>
        <taxon>Rhodophyta</taxon>
        <taxon>Stylonematophyceae</taxon>
        <taxon>Stylonematales</taxon>
        <taxon>Stylonemataceae</taxon>
        <taxon>Rhodosorus</taxon>
    </lineage>
</organism>
<comment type="caution">
    <text evidence="1">The sequence shown here is derived from an EMBL/GenBank/DDBJ whole genome shotgun (WGS) entry which is preliminary data.</text>
</comment>
<keyword evidence="2" id="KW-1185">Reference proteome</keyword>
<sequence length="169" mass="18759">MGAGRQAGVLRAADLGRRRLDLHWAAGQASTTVSNVVMSARGQPGVVKAADVGRGRKDLHWAAAREMNSRRSKQSTGVVSSAMRVLRRYKMPETSSSGFAKAERAVELPKASVRVRRETMPPNRSYQVKPKISAKVQRDMLVAERIQRLLSTTEVINERARKTKIISFF</sequence>
<dbReference type="AlphaFoldDB" id="A0AAV8UL10"/>
<evidence type="ECO:0000313" key="1">
    <source>
        <dbReference type="EMBL" id="KAJ8901982.1"/>
    </source>
</evidence>
<protein>
    <submittedName>
        <fullName evidence="1">Uncharacterized protein</fullName>
    </submittedName>
</protein>
<evidence type="ECO:0000313" key="2">
    <source>
        <dbReference type="Proteomes" id="UP001157974"/>
    </source>
</evidence>
<name>A0AAV8UL10_9RHOD</name>